<feature type="signal peptide" evidence="1">
    <location>
        <begin position="1"/>
        <end position="20"/>
    </location>
</feature>
<protein>
    <submittedName>
        <fullName evidence="2">Uncharacterized protein</fullName>
    </submittedName>
</protein>
<dbReference type="Proteomes" id="UP001249851">
    <property type="component" value="Unassembled WGS sequence"/>
</dbReference>
<reference evidence="2" key="2">
    <citation type="journal article" date="2023" name="Science">
        <title>Genomic signatures of disease resistance in endangered staghorn corals.</title>
        <authorList>
            <person name="Vollmer S.V."/>
            <person name="Selwyn J.D."/>
            <person name="Despard B.A."/>
            <person name="Roesel C.L."/>
        </authorList>
    </citation>
    <scope>NUCLEOTIDE SEQUENCE</scope>
    <source>
        <strain evidence="2">K2</strain>
    </source>
</reference>
<keyword evidence="1" id="KW-0732">Signal</keyword>
<feature type="chain" id="PRO_5042142145" evidence="1">
    <location>
        <begin position="21"/>
        <end position="108"/>
    </location>
</feature>
<gene>
    <name evidence="2" type="ORF">P5673_006493</name>
</gene>
<comment type="caution">
    <text evidence="2">The sequence shown here is derived from an EMBL/GenBank/DDBJ whole genome shotgun (WGS) entry which is preliminary data.</text>
</comment>
<sequence length="108" mass="12393">MSHFGLIPLIVLISALLTSGLVYHCNFQDPSLTYGEHRKVQTLSFTQQLPASRTSSHYCVVTTDRSDSFLQVKARTLGQTNGRIKLLPQLKRTFWRNFPQLQIDWSEI</sequence>
<organism evidence="2 3">
    <name type="scientific">Acropora cervicornis</name>
    <name type="common">Staghorn coral</name>
    <dbReference type="NCBI Taxonomy" id="6130"/>
    <lineage>
        <taxon>Eukaryota</taxon>
        <taxon>Metazoa</taxon>
        <taxon>Cnidaria</taxon>
        <taxon>Anthozoa</taxon>
        <taxon>Hexacorallia</taxon>
        <taxon>Scleractinia</taxon>
        <taxon>Astrocoeniina</taxon>
        <taxon>Acroporidae</taxon>
        <taxon>Acropora</taxon>
    </lineage>
</organism>
<dbReference type="AlphaFoldDB" id="A0AAD9VC64"/>
<evidence type="ECO:0000313" key="3">
    <source>
        <dbReference type="Proteomes" id="UP001249851"/>
    </source>
</evidence>
<accession>A0AAD9VC64</accession>
<evidence type="ECO:0000256" key="1">
    <source>
        <dbReference type="SAM" id="SignalP"/>
    </source>
</evidence>
<dbReference type="EMBL" id="JARQWQ010000011">
    <property type="protein sequence ID" value="KAK2568565.1"/>
    <property type="molecule type" value="Genomic_DNA"/>
</dbReference>
<reference evidence="2" key="1">
    <citation type="journal article" date="2023" name="G3 (Bethesda)">
        <title>Whole genome assembly and annotation of the endangered Caribbean coral Acropora cervicornis.</title>
        <authorList>
            <person name="Selwyn J.D."/>
            <person name="Vollmer S.V."/>
        </authorList>
    </citation>
    <scope>NUCLEOTIDE SEQUENCE</scope>
    <source>
        <strain evidence="2">K2</strain>
    </source>
</reference>
<keyword evidence="3" id="KW-1185">Reference proteome</keyword>
<proteinExistence type="predicted"/>
<evidence type="ECO:0000313" key="2">
    <source>
        <dbReference type="EMBL" id="KAK2568565.1"/>
    </source>
</evidence>
<name>A0AAD9VC64_ACRCE</name>